<evidence type="ECO:0000256" key="1">
    <source>
        <dbReference type="ARBA" id="ARBA00010638"/>
    </source>
</evidence>
<name>A0ABX8VKH0_9MYCO</name>
<keyword evidence="4" id="KW-0460">Magnesium</keyword>
<dbReference type="NCBIfam" id="TIGR02727">
    <property type="entry name" value="MTHFS_bact"/>
    <property type="match status" value="1"/>
</dbReference>
<comment type="cofactor">
    <cofactor evidence="4">
        <name>Mg(2+)</name>
        <dbReference type="ChEBI" id="CHEBI:18420"/>
    </cofactor>
</comment>
<dbReference type="EMBL" id="CP080333">
    <property type="protein sequence ID" value="QYL15994.1"/>
    <property type="molecule type" value="Genomic_DNA"/>
</dbReference>
<evidence type="ECO:0000256" key="3">
    <source>
        <dbReference type="ARBA" id="ARBA00022840"/>
    </source>
</evidence>
<keyword evidence="5" id="KW-0436">Ligase</keyword>
<comment type="similarity">
    <text evidence="1 4">Belongs to the 5-formyltetrahydrofolate cyclo-ligase family.</text>
</comment>
<keyword evidence="3 4" id="KW-0067">ATP-binding</keyword>
<dbReference type="InterPro" id="IPR037171">
    <property type="entry name" value="NagB/RpiA_transferase-like"/>
</dbReference>
<keyword evidence="4" id="KW-0479">Metal-binding</keyword>
<dbReference type="InterPro" id="IPR002698">
    <property type="entry name" value="FTHF_cligase"/>
</dbReference>
<evidence type="ECO:0000313" key="6">
    <source>
        <dbReference type="Proteomes" id="UP000825367"/>
    </source>
</evidence>
<proteinExistence type="inferred from homology"/>
<comment type="catalytic activity">
    <reaction evidence="4">
        <text>(6S)-5-formyl-5,6,7,8-tetrahydrofolate + ATP = (6R)-5,10-methenyltetrahydrofolate + ADP + phosphate</text>
        <dbReference type="Rhea" id="RHEA:10488"/>
        <dbReference type="ChEBI" id="CHEBI:30616"/>
        <dbReference type="ChEBI" id="CHEBI:43474"/>
        <dbReference type="ChEBI" id="CHEBI:57455"/>
        <dbReference type="ChEBI" id="CHEBI:57457"/>
        <dbReference type="ChEBI" id="CHEBI:456216"/>
        <dbReference type="EC" id="6.3.3.2"/>
    </reaction>
</comment>
<gene>
    <name evidence="5" type="ORF">K0O64_23560</name>
</gene>
<dbReference type="Pfam" id="PF01812">
    <property type="entry name" value="5-FTHF_cyc-lig"/>
    <property type="match status" value="1"/>
</dbReference>
<keyword evidence="2 4" id="KW-0547">Nucleotide-binding</keyword>
<dbReference type="PANTHER" id="PTHR23407:SF1">
    <property type="entry name" value="5-FORMYLTETRAHYDROFOLATE CYCLO-LIGASE"/>
    <property type="match status" value="1"/>
</dbReference>
<dbReference type="SUPFAM" id="SSF100950">
    <property type="entry name" value="NagB/RpiA/CoA transferase-like"/>
    <property type="match status" value="1"/>
</dbReference>
<evidence type="ECO:0000313" key="5">
    <source>
        <dbReference type="EMBL" id="QYL15994.1"/>
    </source>
</evidence>
<dbReference type="GO" id="GO:0030272">
    <property type="term" value="F:5-formyltetrahydrofolate cyclo-ligase activity"/>
    <property type="evidence" value="ECO:0007669"/>
    <property type="project" value="UniProtKB-EC"/>
</dbReference>
<protein>
    <recommendedName>
        <fullName evidence="4">5-formyltetrahydrofolate cyclo-ligase</fullName>
        <ecNumber evidence="4">6.3.3.2</ecNumber>
    </recommendedName>
</protein>
<evidence type="ECO:0000256" key="4">
    <source>
        <dbReference type="RuleBase" id="RU361279"/>
    </source>
</evidence>
<reference evidence="5 6" key="1">
    <citation type="submission" date="2021-07" db="EMBL/GenBank/DDBJ databases">
        <title>Whole genome sequencing of non-tuberculosis mycobacteria type-strains.</title>
        <authorList>
            <person name="Igarashi Y."/>
            <person name="Osugi A."/>
            <person name="Mitarai S."/>
        </authorList>
    </citation>
    <scope>NUCLEOTIDE SEQUENCE [LARGE SCALE GENOMIC DNA]</scope>
    <source>
        <strain evidence="5 6">JCM 16370</strain>
    </source>
</reference>
<dbReference type="InterPro" id="IPR024185">
    <property type="entry name" value="FTHF_cligase-like_sf"/>
</dbReference>
<evidence type="ECO:0000256" key="2">
    <source>
        <dbReference type="ARBA" id="ARBA00022741"/>
    </source>
</evidence>
<dbReference type="EC" id="6.3.3.2" evidence="4"/>
<sequence>MLVLHSGGKEMCADMVDGVLAGTKAQHRAALLAARRDVPDAVRAAEALALCEHLGEFVSANDTVCAYLPVGTEPGSPQLVDRLRELCARVLLPVARSDEDGGALALLWGVYVPGGLVSARFGLLEPAEPWLPSSALGEADLVLVPALAVDHRGVRLGRGGGFYDRSLPICRPTTKLIAVVRDAEVVDELPSEPHDVRMTHVLTPKHGLFALANT</sequence>
<organism evidence="5 6">
    <name type="scientific">Mycolicibacterium pallens</name>
    <dbReference type="NCBI Taxonomy" id="370524"/>
    <lineage>
        <taxon>Bacteria</taxon>
        <taxon>Bacillati</taxon>
        <taxon>Actinomycetota</taxon>
        <taxon>Actinomycetes</taxon>
        <taxon>Mycobacteriales</taxon>
        <taxon>Mycobacteriaceae</taxon>
        <taxon>Mycolicibacterium</taxon>
    </lineage>
</organism>
<dbReference type="Gene3D" id="3.40.50.10420">
    <property type="entry name" value="NagB/RpiA/CoA transferase-like"/>
    <property type="match status" value="1"/>
</dbReference>
<dbReference type="PANTHER" id="PTHR23407">
    <property type="entry name" value="ATPASE INHIBITOR/5-FORMYLTETRAHYDROFOLATE CYCLO-LIGASE"/>
    <property type="match status" value="1"/>
</dbReference>
<dbReference type="Proteomes" id="UP000825367">
    <property type="component" value="Chromosome"/>
</dbReference>
<keyword evidence="6" id="KW-1185">Reference proteome</keyword>
<dbReference type="PIRSF" id="PIRSF006806">
    <property type="entry name" value="FTHF_cligase"/>
    <property type="match status" value="1"/>
</dbReference>
<accession>A0ABX8VKH0</accession>